<dbReference type="SUPFAM" id="SSF46785">
    <property type="entry name" value="Winged helix' DNA-binding domain"/>
    <property type="match status" value="1"/>
</dbReference>
<dbReference type="Proteomes" id="UP000270411">
    <property type="component" value="Chromosome 1"/>
</dbReference>
<accession>A0A3G8GZ78</accession>
<name>A0A3G8GZ78_9BURK</name>
<evidence type="ECO:0000313" key="5">
    <source>
        <dbReference type="EMBL" id="AZG13260.1"/>
    </source>
</evidence>
<dbReference type="AlphaFoldDB" id="A0A3G8GZ78"/>
<evidence type="ECO:0000256" key="3">
    <source>
        <dbReference type="ARBA" id="ARBA00023163"/>
    </source>
</evidence>
<evidence type="ECO:0000256" key="2">
    <source>
        <dbReference type="ARBA" id="ARBA00023125"/>
    </source>
</evidence>
<dbReference type="InterPro" id="IPR036390">
    <property type="entry name" value="WH_DNA-bd_sf"/>
</dbReference>
<dbReference type="PANTHER" id="PTHR33204">
    <property type="entry name" value="TRANSCRIPTIONAL REGULATOR, MARR FAMILY"/>
    <property type="match status" value="1"/>
</dbReference>
<evidence type="ECO:0000259" key="4">
    <source>
        <dbReference type="PROSITE" id="PS51118"/>
    </source>
</evidence>
<keyword evidence="1" id="KW-0805">Transcription regulation</keyword>
<dbReference type="PROSITE" id="PS51118">
    <property type="entry name" value="HTH_HXLR"/>
    <property type="match status" value="1"/>
</dbReference>
<proteinExistence type="predicted"/>
<dbReference type="EMBL" id="CP033969">
    <property type="protein sequence ID" value="AZG13260.1"/>
    <property type="molecule type" value="Genomic_DNA"/>
</dbReference>
<dbReference type="Gene3D" id="1.10.10.10">
    <property type="entry name" value="Winged helix-like DNA-binding domain superfamily/Winged helix DNA-binding domain"/>
    <property type="match status" value="1"/>
</dbReference>
<dbReference type="Pfam" id="PF01638">
    <property type="entry name" value="HxlR"/>
    <property type="match status" value="1"/>
</dbReference>
<evidence type="ECO:0000256" key="1">
    <source>
        <dbReference type="ARBA" id="ARBA00023015"/>
    </source>
</evidence>
<dbReference type="GO" id="GO:0003677">
    <property type="term" value="F:DNA binding"/>
    <property type="evidence" value="ECO:0007669"/>
    <property type="project" value="UniProtKB-KW"/>
</dbReference>
<keyword evidence="2" id="KW-0238">DNA-binding</keyword>
<dbReference type="InterPro" id="IPR002577">
    <property type="entry name" value="HTH_HxlR"/>
</dbReference>
<sequence>MAPTDFANMPCPVARSMAMLGERWAILLMREVYYGSSRFDEFEKHLGIAPNILSARLKTLVGHGLLEKVPAPGGGARHVYRLTDMGRDFFPVYVALKAWADRWLADDKGPLTVLEDRRDGAEIVAGCLTRADGSTITVDDLRVRPGPGAGRYLRERFGDPAAAAGLDPAEAAHEQA</sequence>
<dbReference type="OrthoDB" id="9807069at2"/>
<dbReference type="RefSeq" id="WP_124683121.1">
    <property type="nucleotide sequence ID" value="NZ_CP033969.1"/>
</dbReference>
<feature type="domain" description="HTH hxlR-type" evidence="4">
    <location>
        <begin position="11"/>
        <end position="108"/>
    </location>
</feature>
<dbReference type="KEGG" id="cpau:EHF44_07280"/>
<gene>
    <name evidence="5" type="ORF">EHF44_07280</name>
</gene>
<keyword evidence="3" id="KW-0804">Transcription</keyword>
<dbReference type="PANTHER" id="PTHR33204:SF18">
    <property type="entry name" value="TRANSCRIPTIONAL REGULATORY PROTEIN"/>
    <property type="match status" value="1"/>
</dbReference>
<evidence type="ECO:0000313" key="6">
    <source>
        <dbReference type="Proteomes" id="UP000270411"/>
    </source>
</evidence>
<protein>
    <submittedName>
        <fullName evidence="5">Transcriptional regulator</fullName>
    </submittedName>
</protein>
<organism evidence="5 6">
    <name type="scientific">Cupriavidus pauculus</name>
    <dbReference type="NCBI Taxonomy" id="82633"/>
    <lineage>
        <taxon>Bacteria</taxon>
        <taxon>Pseudomonadati</taxon>
        <taxon>Pseudomonadota</taxon>
        <taxon>Betaproteobacteria</taxon>
        <taxon>Burkholderiales</taxon>
        <taxon>Burkholderiaceae</taxon>
        <taxon>Cupriavidus</taxon>
    </lineage>
</organism>
<reference evidence="6" key="1">
    <citation type="submission" date="2018-11" db="EMBL/GenBank/DDBJ databases">
        <title>FDA dAtabase for Regulatory Grade micrObial Sequences (FDA-ARGOS): Supporting development and validation of Infectious Disease Dx tests.</title>
        <authorList>
            <person name="Goldberg B."/>
            <person name="Campos J."/>
            <person name="Tallon L."/>
            <person name="Sadzewicz L."/>
            <person name="Zhao X."/>
            <person name="Vavikolanu K."/>
            <person name="Mehta A."/>
            <person name="Aluvathingal J."/>
            <person name="Nadendla S."/>
            <person name="Geyer C."/>
            <person name="Nandy P."/>
            <person name="Yan Y."/>
            <person name="Sichtig H."/>
        </authorList>
    </citation>
    <scope>NUCLEOTIDE SEQUENCE [LARGE SCALE GENOMIC DNA]</scope>
    <source>
        <strain evidence="6">FDAARGOS_614</strain>
    </source>
</reference>
<dbReference type="InterPro" id="IPR036388">
    <property type="entry name" value="WH-like_DNA-bd_sf"/>
</dbReference>